<evidence type="ECO:0000256" key="5">
    <source>
        <dbReference type="ARBA" id="ARBA00047925"/>
    </source>
</evidence>
<dbReference type="PANTHER" id="PTHR20275">
    <property type="entry name" value="NAD KINASE"/>
    <property type="match status" value="1"/>
</dbReference>
<keyword evidence="6" id="KW-0067">ATP-binding</keyword>
<dbReference type="PaxDb" id="1123384-AJ81_02165"/>
<reference evidence="7 8" key="1">
    <citation type="submission" date="2014-01" db="EMBL/GenBank/DDBJ databases">
        <title>Genome sequencing of Thermotog hypogea.</title>
        <authorList>
            <person name="Zhang X."/>
            <person name="Alvare G."/>
            <person name="Fristensky B."/>
            <person name="Chen L."/>
            <person name="Suen T."/>
            <person name="Chen Q."/>
            <person name="Ma K."/>
        </authorList>
    </citation>
    <scope>NUCLEOTIDE SEQUENCE [LARGE SCALE GENOMIC DNA]</scope>
    <source>
        <strain evidence="7 8">DSM 11164</strain>
    </source>
</reference>
<dbReference type="GO" id="GO:0006741">
    <property type="term" value="P:NADP+ biosynthetic process"/>
    <property type="evidence" value="ECO:0007669"/>
    <property type="project" value="UniProtKB-UniRule"/>
</dbReference>
<comment type="subcellular location">
    <subcellularLocation>
        <location evidence="6">Cytoplasm</location>
    </subcellularLocation>
</comment>
<evidence type="ECO:0000256" key="4">
    <source>
        <dbReference type="ARBA" id="ARBA00023027"/>
    </source>
</evidence>
<evidence type="ECO:0000256" key="3">
    <source>
        <dbReference type="ARBA" id="ARBA00022857"/>
    </source>
</evidence>
<dbReference type="InterPro" id="IPR017437">
    <property type="entry name" value="ATP-NAD_kinase_PpnK-typ_C"/>
</dbReference>
<dbReference type="PATRIC" id="fig|1123384.7.peg.429"/>
<dbReference type="Pfam" id="PF01513">
    <property type="entry name" value="NAD_kinase"/>
    <property type="match status" value="1"/>
</dbReference>
<dbReference type="Pfam" id="PF20143">
    <property type="entry name" value="NAD_kinase_C"/>
    <property type="match status" value="1"/>
</dbReference>
<dbReference type="GO" id="GO:0005524">
    <property type="term" value="F:ATP binding"/>
    <property type="evidence" value="ECO:0007669"/>
    <property type="project" value="UniProtKB-KW"/>
</dbReference>
<dbReference type="Gene3D" id="3.40.50.10330">
    <property type="entry name" value="Probable inorganic polyphosphate/atp-NAD kinase, domain 1"/>
    <property type="match status" value="1"/>
</dbReference>
<keyword evidence="8" id="KW-1185">Reference proteome</keyword>
<organism evidence="7 8">
    <name type="scientific">Pseudothermotoga hypogea DSM 11164 = NBRC 106472</name>
    <dbReference type="NCBI Taxonomy" id="1123384"/>
    <lineage>
        <taxon>Bacteria</taxon>
        <taxon>Thermotogati</taxon>
        <taxon>Thermotogota</taxon>
        <taxon>Thermotogae</taxon>
        <taxon>Thermotogales</taxon>
        <taxon>Thermotogaceae</taxon>
        <taxon>Pseudothermotoga</taxon>
    </lineage>
</organism>
<dbReference type="GO" id="GO:0005737">
    <property type="term" value="C:cytoplasm"/>
    <property type="evidence" value="ECO:0007669"/>
    <property type="project" value="UniProtKB-SubCell"/>
</dbReference>
<comment type="catalytic activity">
    <reaction evidence="5 6">
        <text>NAD(+) + ATP = ADP + NADP(+) + H(+)</text>
        <dbReference type="Rhea" id="RHEA:18629"/>
        <dbReference type="ChEBI" id="CHEBI:15378"/>
        <dbReference type="ChEBI" id="CHEBI:30616"/>
        <dbReference type="ChEBI" id="CHEBI:57540"/>
        <dbReference type="ChEBI" id="CHEBI:58349"/>
        <dbReference type="ChEBI" id="CHEBI:456216"/>
        <dbReference type="EC" id="2.7.1.23"/>
    </reaction>
</comment>
<feature type="active site" description="Proton acceptor" evidence="6">
    <location>
        <position position="53"/>
    </location>
</feature>
<dbReference type="GO" id="GO:0003951">
    <property type="term" value="F:NAD+ kinase activity"/>
    <property type="evidence" value="ECO:0007669"/>
    <property type="project" value="UniProtKB-UniRule"/>
</dbReference>
<dbReference type="EC" id="2.7.1.23" evidence="6"/>
<comment type="function">
    <text evidence="6">Involved in the regulation of the intracellular balance of NAD and NADP, and is a key enzyme in the biosynthesis of NADP. Catalyzes specifically the phosphorylation on 2'-hydroxyl of the adenosine moiety of NAD to yield NADP.</text>
</comment>
<evidence type="ECO:0000256" key="6">
    <source>
        <dbReference type="HAMAP-Rule" id="MF_00361"/>
    </source>
</evidence>
<comment type="cofactor">
    <cofactor evidence="6">
        <name>a divalent metal cation</name>
        <dbReference type="ChEBI" id="CHEBI:60240"/>
    </cofactor>
</comment>
<dbReference type="InterPro" id="IPR016064">
    <property type="entry name" value="NAD/diacylglycerol_kinase_sf"/>
</dbReference>
<dbReference type="KEGG" id="phy:AJ81_02165"/>
<keyword evidence="4 6" id="KW-0520">NAD</keyword>
<protein>
    <recommendedName>
        <fullName evidence="6">NAD kinase</fullName>
        <ecNumber evidence="6">2.7.1.23</ecNumber>
    </recommendedName>
    <alternativeName>
        <fullName evidence="6">ATP-dependent NAD kinase</fullName>
    </alternativeName>
</protein>
<dbReference type="RefSeq" id="WP_031503662.1">
    <property type="nucleotide sequence ID" value="NC_022795.1"/>
</dbReference>
<keyword evidence="3 6" id="KW-0521">NADP</keyword>
<comment type="caution">
    <text evidence="6">Lacks conserved residue(s) required for the propagation of feature annotation.</text>
</comment>
<keyword evidence="6" id="KW-0547">Nucleotide-binding</keyword>
<dbReference type="AlphaFoldDB" id="A0A0X1KPH3"/>
<gene>
    <name evidence="6" type="primary">nadK</name>
    <name evidence="7" type="ORF">AJ81_02165</name>
</gene>
<feature type="binding site" evidence="6">
    <location>
        <position position="58"/>
    </location>
    <ligand>
        <name>NAD(+)</name>
        <dbReference type="ChEBI" id="CHEBI:57540"/>
    </ligand>
</feature>
<feature type="binding site" evidence="6">
    <location>
        <position position="148"/>
    </location>
    <ligand>
        <name>NAD(+)</name>
        <dbReference type="ChEBI" id="CHEBI:57540"/>
    </ligand>
</feature>
<name>A0A0X1KPH3_9THEM</name>
<sequence length="259" mass="28698">MSTCIVLYKSGKDKEAQELYERVKNQLNVLKVEELSCRRIETDCDFAIVVGGDGTVLRAVKCVSVPIVGFKAGRIGFLTPYKIEEAEQFLTDLQDGSLVLEKRWMLRIVMGEREFDAVNDAIVRAKTKPMSEFKVSIDSCSDLDFFADGVLVSTPTGSTAYNLSLGGAIVIPSCEVVQIMPVAPYYLQNRSIVLPADRNIHIVSQLESELVVDGVCVGTTKEIFVSRSSRSFSLLRPKRYDFFSVLKNKVGYGKGVNES</sequence>
<dbReference type="PANTHER" id="PTHR20275:SF0">
    <property type="entry name" value="NAD KINASE"/>
    <property type="match status" value="1"/>
</dbReference>
<dbReference type="GO" id="GO:0046872">
    <property type="term" value="F:metal ion binding"/>
    <property type="evidence" value="ECO:0007669"/>
    <property type="project" value="UniProtKB-UniRule"/>
</dbReference>
<dbReference type="GO" id="GO:0051287">
    <property type="term" value="F:NAD binding"/>
    <property type="evidence" value="ECO:0007669"/>
    <property type="project" value="UniProtKB-ARBA"/>
</dbReference>
<dbReference type="HAMAP" id="MF_00361">
    <property type="entry name" value="NAD_kinase"/>
    <property type="match status" value="1"/>
</dbReference>
<evidence type="ECO:0000313" key="7">
    <source>
        <dbReference type="EMBL" id="AJC73208.1"/>
    </source>
</evidence>
<dbReference type="Gene3D" id="2.60.200.30">
    <property type="entry name" value="Probable inorganic polyphosphate/atp-NAD kinase, domain 2"/>
    <property type="match status" value="1"/>
</dbReference>
<dbReference type="GO" id="GO:0019674">
    <property type="term" value="P:NAD+ metabolic process"/>
    <property type="evidence" value="ECO:0007669"/>
    <property type="project" value="InterPro"/>
</dbReference>
<dbReference type="Proteomes" id="UP000077469">
    <property type="component" value="Chromosome"/>
</dbReference>
<feature type="binding site" evidence="6">
    <location>
        <position position="183"/>
    </location>
    <ligand>
        <name>NAD(+)</name>
        <dbReference type="ChEBI" id="CHEBI:57540"/>
    </ligand>
</feature>
<keyword evidence="1 6" id="KW-0808">Transferase</keyword>
<dbReference type="EMBL" id="CP007141">
    <property type="protein sequence ID" value="AJC73208.1"/>
    <property type="molecule type" value="Genomic_DNA"/>
</dbReference>
<feature type="binding site" evidence="6">
    <location>
        <begin position="119"/>
        <end position="120"/>
    </location>
    <ligand>
        <name>NAD(+)</name>
        <dbReference type="ChEBI" id="CHEBI:57540"/>
    </ligand>
</feature>
<dbReference type="SUPFAM" id="SSF111331">
    <property type="entry name" value="NAD kinase/diacylglycerol kinase-like"/>
    <property type="match status" value="1"/>
</dbReference>
<dbReference type="InterPro" id="IPR002504">
    <property type="entry name" value="NADK"/>
</dbReference>
<evidence type="ECO:0000256" key="1">
    <source>
        <dbReference type="ARBA" id="ARBA00022679"/>
    </source>
</evidence>
<dbReference type="OrthoDB" id="9774737at2"/>
<proteinExistence type="inferred from homology"/>
<evidence type="ECO:0000313" key="8">
    <source>
        <dbReference type="Proteomes" id="UP000077469"/>
    </source>
</evidence>
<keyword evidence="2 6" id="KW-0418">Kinase</keyword>
<feature type="binding site" evidence="6">
    <location>
        <begin position="159"/>
        <end position="164"/>
    </location>
    <ligand>
        <name>NAD(+)</name>
        <dbReference type="ChEBI" id="CHEBI:57540"/>
    </ligand>
</feature>
<comment type="similarity">
    <text evidence="6">Belongs to the NAD kinase family.</text>
</comment>
<accession>A0A0X1KPH3</accession>
<evidence type="ECO:0000256" key="2">
    <source>
        <dbReference type="ARBA" id="ARBA00022777"/>
    </source>
</evidence>
<feature type="binding site" evidence="6">
    <location>
        <begin position="53"/>
        <end position="54"/>
    </location>
    <ligand>
        <name>NAD(+)</name>
        <dbReference type="ChEBI" id="CHEBI:57540"/>
    </ligand>
</feature>
<dbReference type="InterPro" id="IPR017438">
    <property type="entry name" value="ATP-NAD_kinase_N"/>
</dbReference>
<keyword evidence="6" id="KW-0963">Cytoplasm</keyword>
<dbReference type="NCBIfam" id="NF010677">
    <property type="entry name" value="PRK14075.1"/>
    <property type="match status" value="1"/>
</dbReference>
<dbReference type="STRING" id="1123384.AJ81_02165"/>